<evidence type="ECO:0000313" key="5">
    <source>
        <dbReference type="Proteomes" id="UP000261231"/>
    </source>
</evidence>
<organism evidence="3 5">
    <name type="scientific">Coprococcus catus</name>
    <dbReference type="NCBI Taxonomy" id="116085"/>
    <lineage>
        <taxon>Bacteria</taxon>
        <taxon>Bacillati</taxon>
        <taxon>Bacillota</taxon>
        <taxon>Clostridia</taxon>
        <taxon>Lachnospirales</taxon>
        <taxon>Lachnospiraceae</taxon>
        <taxon>Coprococcus</taxon>
    </lineage>
</organism>
<feature type="transmembrane region" description="Helical" evidence="1">
    <location>
        <begin position="35"/>
        <end position="58"/>
    </location>
</feature>
<dbReference type="Proteomes" id="UP000261231">
    <property type="component" value="Unassembled WGS sequence"/>
</dbReference>
<accession>A0A3E2XLV4</accession>
<dbReference type="Proteomes" id="UP000260773">
    <property type="component" value="Unassembled WGS sequence"/>
</dbReference>
<feature type="transmembrane region" description="Helical" evidence="1">
    <location>
        <begin position="9"/>
        <end position="29"/>
    </location>
</feature>
<evidence type="ECO:0000313" key="3">
    <source>
        <dbReference type="EMBL" id="RGC47633.1"/>
    </source>
</evidence>
<evidence type="ECO:0000313" key="4">
    <source>
        <dbReference type="Proteomes" id="UP000260773"/>
    </source>
</evidence>
<protein>
    <submittedName>
        <fullName evidence="3">Pro-sigmaK processing inhibitor BofA</fullName>
    </submittedName>
</protein>
<comment type="caution">
    <text evidence="3">The sequence shown here is derived from an EMBL/GenBank/DDBJ whole genome shotgun (WGS) entry which is preliminary data.</text>
</comment>
<dbReference type="Pfam" id="PF07441">
    <property type="entry name" value="BofA"/>
    <property type="match status" value="1"/>
</dbReference>
<keyword evidence="1" id="KW-1133">Transmembrane helix</keyword>
<dbReference type="RefSeq" id="WP_015513579.1">
    <property type="nucleotide sequence ID" value="NZ_JAJCNA010000013.1"/>
</dbReference>
<dbReference type="InterPro" id="IPR010001">
    <property type="entry name" value="BofA"/>
</dbReference>
<keyword evidence="1" id="KW-0812">Transmembrane</keyword>
<dbReference type="EMBL" id="QVFD01000006">
    <property type="protein sequence ID" value="RGC47633.1"/>
    <property type="molecule type" value="Genomic_DNA"/>
</dbReference>
<evidence type="ECO:0000313" key="2">
    <source>
        <dbReference type="EMBL" id="RGB81278.1"/>
    </source>
</evidence>
<evidence type="ECO:0000256" key="1">
    <source>
        <dbReference type="SAM" id="Phobius"/>
    </source>
</evidence>
<reference evidence="4 5" key="1">
    <citation type="submission" date="2018-08" db="EMBL/GenBank/DDBJ databases">
        <title>A genome reference for cultivated species of the human gut microbiota.</title>
        <authorList>
            <person name="Zou Y."/>
            <person name="Xue W."/>
            <person name="Luo G."/>
        </authorList>
    </citation>
    <scope>NUCLEOTIDE SEQUENCE [LARGE SCALE GENOMIC DNA]</scope>
    <source>
        <strain evidence="2 4">AF45-17</strain>
        <strain evidence="3 5">AM28-39</strain>
    </source>
</reference>
<keyword evidence="1" id="KW-0472">Membrane</keyword>
<dbReference type="EMBL" id="QVEP01000006">
    <property type="protein sequence ID" value="RGB81278.1"/>
    <property type="molecule type" value="Genomic_DNA"/>
</dbReference>
<proteinExistence type="predicted"/>
<keyword evidence="5" id="KW-1185">Reference proteome</keyword>
<sequence>MLRFLIRGLLGSFFITVFSFFLTAAGIVLPVGVNVLTFLSCAILGVPGLLLAYGLSFIQIYV</sequence>
<name>A0A3E2XLV4_9FIRM</name>
<dbReference type="AlphaFoldDB" id="A0A3E2XLV4"/>
<gene>
    <name evidence="2" type="ORF">DW070_03820</name>
    <name evidence="3" type="ORF">DW747_08155</name>
</gene>